<dbReference type="AlphaFoldDB" id="A0A8H7PLU9"/>
<dbReference type="PANTHER" id="PTHR43625">
    <property type="entry name" value="AFLATOXIN B1 ALDEHYDE REDUCTASE"/>
    <property type="match status" value="1"/>
</dbReference>
<dbReference type="EMBL" id="JAEPRA010000014">
    <property type="protein sequence ID" value="KAG2175849.1"/>
    <property type="molecule type" value="Genomic_DNA"/>
</dbReference>
<evidence type="ECO:0000259" key="2">
    <source>
        <dbReference type="Pfam" id="PF00248"/>
    </source>
</evidence>
<evidence type="ECO:0000313" key="3">
    <source>
        <dbReference type="EMBL" id="KAG2175849.1"/>
    </source>
</evidence>
<protein>
    <recommendedName>
        <fullName evidence="2">NADP-dependent oxidoreductase domain-containing protein</fullName>
    </recommendedName>
</protein>
<proteinExistence type="predicted"/>
<dbReference type="OrthoDB" id="37537at2759"/>
<gene>
    <name evidence="3" type="ORF">INT44_000327</name>
</gene>
<dbReference type="InterPro" id="IPR036812">
    <property type="entry name" value="NAD(P)_OxRdtase_dom_sf"/>
</dbReference>
<dbReference type="InterPro" id="IPR050791">
    <property type="entry name" value="Aldo-Keto_reductase"/>
</dbReference>
<dbReference type="PANTHER" id="PTHR43625:SF40">
    <property type="entry name" value="ALDO-KETO REDUCTASE YAKC [NADP(+)]"/>
    <property type="match status" value="1"/>
</dbReference>
<sequence>MATQYRELGKTGVKVPAIGLGCMGMSEFYGESNESENLKVLQHAIDIGCNFWDTADMYGWGRNEELLGKILKTQRDKVFICTKFGNMRGPNGEFLGVNGTPEYVRQQCDISLKRLGVDVIDLYYQHRVDPNVPIEETITAMAELVKEGKVRYLGMSECSAETLRRAYKVHPIAAVQMEYSPWSLDIEKNGLLDAAKELGVSVVAYSPLGRGMLTGAYTKAEDFEENDFRRWAPRFQGENFATNLKLVKKLEELAAKKGVTASELTLAWVLAQGFIAIPGTKKIKYLDSNFSADKIQLTAEEIQAIRDISEAADVAGERYAPAHMASVESEPQSDTLRIPSLN</sequence>
<dbReference type="SUPFAM" id="SSF51430">
    <property type="entry name" value="NAD(P)-linked oxidoreductase"/>
    <property type="match status" value="1"/>
</dbReference>
<comment type="caution">
    <text evidence="3">The sequence shown here is derived from an EMBL/GenBank/DDBJ whole genome shotgun (WGS) entry which is preliminary data.</text>
</comment>
<dbReference type="Gene3D" id="3.20.20.100">
    <property type="entry name" value="NADP-dependent oxidoreductase domain"/>
    <property type="match status" value="1"/>
</dbReference>
<keyword evidence="4" id="KW-1185">Reference proteome</keyword>
<evidence type="ECO:0000256" key="1">
    <source>
        <dbReference type="ARBA" id="ARBA00023002"/>
    </source>
</evidence>
<dbReference type="InterPro" id="IPR023210">
    <property type="entry name" value="NADP_OxRdtase_dom"/>
</dbReference>
<accession>A0A8H7PLU9</accession>
<reference evidence="3" key="1">
    <citation type="submission" date="2020-12" db="EMBL/GenBank/DDBJ databases">
        <title>Metabolic potential, ecology and presence of endohyphal bacteria is reflected in genomic diversity of Mucoromycotina.</title>
        <authorList>
            <person name="Muszewska A."/>
            <person name="Okrasinska A."/>
            <person name="Steczkiewicz K."/>
            <person name="Drgas O."/>
            <person name="Orlowska M."/>
            <person name="Perlinska-Lenart U."/>
            <person name="Aleksandrzak-Piekarczyk T."/>
            <person name="Szatraj K."/>
            <person name="Zielenkiewicz U."/>
            <person name="Pilsyk S."/>
            <person name="Malc E."/>
            <person name="Mieczkowski P."/>
            <person name="Kruszewska J.S."/>
            <person name="Biernat P."/>
            <person name="Pawlowska J."/>
        </authorList>
    </citation>
    <scope>NUCLEOTIDE SEQUENCE</scope>
    <source>
        <strain evidence="3">WA0000051536</strain>
    </source>
</reference>
<feature type="domain" description="NADP-dependent oxidoreductase" evidence="2">
    <location>
        <begin position="18"/>
        <end position="309"/>
    </location>
</feature>
<organism evidence="3 4">
    <name type="scientific">Umbelopsis vinacea</name>
    <dbReference type="NCBI Taxonomy" id="44442"/>
    <lineage>
        <taxon>Eukaryota</taxon>
        <taxon>Fungi</taxon>
        <taxon>Fungi incertae sedis</taxon>
        <taxon>Mucoromycota</taxon>
        <taxon>Mucoromycotina</taxon>
        <taxon>Umbelopsidomycetes</taxon>
        <taxon>Umbelopsidales</taxon>
        <taxon>Umbelopsidaceae</taxon>
        <taxon>Umbelopsis</taxon>
    </lineage>
</organism>
<evidence type="ECO:0000313" key="4">
    <source>
        <dbReference type="Proteomes" id="UP000612746"/>
    </source>
</evidence>
<keyword evidence="1" id="KW-0560">Oxidoreductase</keyword>
<dbReference type="GO" id="GO:0016491">
    <property type="term" value="F:oxidoreductase activity"/>
    <property type="evidence" value="ECO:0007669"/>
    <property type="project" value="UniProtKB-KW"/>
</dbReference>
<dbReference type="GO" id="GO:0005737">
    <property type="term" value="C:cytoplasm"/>
    <property type="evidence" value="ECO:0007669"/>
    <property type="project" value="TreeGrafter"/>
</dbReference>
<dbReference type="Pfam" id="PF00248">
    <property type="entry name" value="Aldo_ket_red"/>
    <property type="match status" value="1"/>
</dbReference>
<dbReference type="CDD" id="cd19076">
    <property type="entry name" value="AKR_AKR13A_13D"/>
    <property type="match status" value="1"/>
</dbReference>
<dbReference type="Proteomes" id="UP000612746">
    <property type="component" value="Unassembled WGS sequence"/>
</dbReference>
<name>A0A8H7PLU9_9FUNG</name>